<keyword evidence="2" id="KW-0813">Transport</keyword>
<evidence type="ECO:0000256" key="3">
    <source>
        <dbReference type="ARBA" id="ARBA00022741"/>
    </source>
</evidence>
<dbReference type="Pfam" id="PF00005">
    <property type="entry name" value="ABC_tran"/>
    <property type="match status" value="1"/>
</dbReference>
<proteinExistence type="inferred from homology"/>
<feature type="domain" description="ABC transporter" evidence="5">
    <location>
        <begin position="2"/>
        <end position="237"/>
    </location>
</feature>
<keyword evidence="7" id="KW-1185">Reference proteome</keyword>
<dbReference type="InterPro" id="IPR027417">
    <property type="entry name" value="P-loop_NTPase"/>
</dbReference>
<dbReference type="PROSITE" id="PS00211">
    <property type="entry name" value="ABC_TRANSPORTER_1"/>
    <property type="match status" value="1"/>
</dbReference>
<dbReference type="InterPro" id="IPR003593">
    <property type="entry name" value="AAA+_ATPase"/>
</dbReference>
<comment type="similarity">
    <text evidence="1">Belongs to the ABC transporter superfamily.</text>
</comment>
<evidence type="ECO:0000256" key="1">
    <source>
        <dbReference type="ARBA" id="ARBA00005417"/>
    </source>
</evidence>
<dbReference type="GO" id="GO:0005524">
    <property type="term" value="F:ATP binding"/>
    <property type="evidence" value="ECO:0007669"/>
    <property type="project" value="UniProtKB-KW"/>
</dbReference>
<dbReference type="RefSeq" id="WP_211977372.1">
    <property type="nucleotide sequence ID" value="NZ_CBFHAM010000105.1"/>
</dbReference>
<accession>A0ABS5JAH2</accession>
<evidence type="ECO:0000313" key="7">
    <source>
        <dbReference type="Proteomes" id="UP000676386"/>
    </source>
</evidence>
<evidence type="ECO:0000256" key="4">
    <source>
        <dbReference type="ARBA" id="ARBA00022840"/>
    </source>
</evidence>
<evidence type="ECO:0000259" key="5">
    <source>
        <dbReference type="PROSITE" id="PS50893"/>
    </source>
</evidence>
<dbReference type="PANTHER" id="PTHR43117">
    <property type="entry name" value="OSMOPROTECTANT IMPORT ATP-BINDING PROTEIN OSMV"/>
    <property type="match status" value="1"/>
</dbReference>
<keyword evidence="4 6" id="KW-0067">ATP-binding</keyword>
<keyword evidence="3" id="KW-0547">Nucleotide-binding</keyword>
<dbReference type="EMBL" id="JAGTXB010000030">
    <property type="protein sequence ID" value="MBS0032213.1"/>
    <property type="molecule type" value="Genomic_DNA"/>
</dbReference>
<dbReference type="InterPro" id="IPR003439">
    <property type="entry name" value="ABC_transporter-like_ATP-bd"/>
</dbReference>
<organism evidence="6 7">
    <name type="scientific">Chitinophaga hostae</name>
    <dbReference type="NCBI Taxonomy" id="2831022"/>
    <lineage>
        <taxon>Bacteria</taxon>
        <taxon>Pseudomonadati</taxon>
        <taxon>Bacteroidota</taxon>
        <taxon>Chitinophagia</taxon>
        <taxon>Chitinophagales</taxon>
        <taxon>Chitinophagaceae</taxon>
        <taxon>Chitinophaga</taxon>
    </lineage>
</organism>
<sequence>MIKLDHVSKNFGPEKKAVNDISFEVHPGETLVLLGTSGCGKTTTLRMINRLLEADSGHIFVNGKEIKTLAPELLRRNIGYVLQNTGLFPHYTVSENIGIVPALLNWDKTRIRERTITLMDKLRLPAAGYSNVYPHQLSGGQQQRVGLARALAADAPVLLMDEPFGALDPLTRISVRREFKALDELNNKTIILVTHDVEEAFELGNRICLMNEGRIQQLGAPLELLFHPANDFVRSFLDPQRLQLELKALKIKDLWTWIPDKPATTDNARLLTAENSCWEALDAITSQPVTVMHNQAKKIIDGNGLMEAVAAYKQ</sequence>
<evidence type="ECO:0000256" key="2">
    <source>
        <dbReference type="ARBA" id="ARBA00022448"/>
    </source>
</evidence>
<dbReference type="Proteomes" id="UP000676386">
    <property type="component" value="Unassembled WGS sequence"/>
</dbReference>
<comment type="caution">
    <text evidence="6">The sequence shown here is derived from an EMBL/GenBank/DDBJ whole genome shotgun (WGS) entry which is preliminary data.</text>
</comment>
<gene>
    <name evidence="6" type="ORF">KE626_33080</name>
</gene>
<evidence type="ECO:0000313" key="6">
    <source>
        <dbReference type="EMBL" id="MBS0032213.1"/>
    </source>
</evidence>
<dbReference type="SMART" id="SM00382">
    <property type="entry name" value="AAA"/>
    <property type="match status" value="1"/>
</dbReference>
<name>A0ABS5JAH2_9BACT</name>
<dbReference type="InterPro" id="IPR017871">
    <property type="entry name" value="ABC_transporter-like_CS"/>
</dbReference>
<dbReference type="PROSITE" id="PS50893">
    <property type="entry name" value="ABC_TRANSPORTER_2"/>
    <property type="match status" value="1"/>
</dbReference>
<dbReference type="PANTHER" id="PTHR43117:SF5">
    <property type="entry name" value="GLYCINE BETAINE UPTAKE SYSTEM ATP-BINDING PROTEIN YEHX"/>
    <property type="match status" value="1"/>
</dbReference>
<dbReference type="SUPFAM" id="SSF52540">
    <property type="entry name" value="P-loop containing nucleoside triphosphate hydrolases"/>
    <property type="match status" value="1"/>
</dbReference>
<reference evidence="6 7" key="1">
    <citation type="submission" date="2021-04" db="EMBL/GenBank/DDBJ databases">
        <title>Chitinophaga sp. nov., isolated from the rhizosphere soil.</title>
        <authorList>
            <person name="He S."/>
        </authorList>
    </citation>
    <scope>NUCLEOTIDE SEQUENCE [LARGE SCALE GENOMIC DNA]</scope>
    <source>
        <strain evidence="6 7">2R12</strain>
    </source>
</reference>
<dbReference type="Gene3D" id="3.40.50.300">
    <property type="entry name" value="P-loop containing nucleotide triphosphate hydrolases"/>
    <property type="match status" value="1"/>
</dbReference>
<protein>
    <submittedName>
        <fullName evidence="6">ATP-binding cassette domain-containing protein</fullName>
    </submittedName>
</protein>